<dbReference type="Proteomes" id="UP000559256">
    <property type="component" value="Unassembled WGS sequence"/>
</dbReference>
<evidence type="ECO:0000313" key="2">
    <source>
        <dbReference type="Proteomes" id="UP000559256"/>
    </source>
</evidence>
<evidence type="ECO:0008006" key="3">
    <source>
        <dbReference type="Google" id="ProtNLM"/>
    </source>
</evidence>
<dbReference type="SUPFAM" id="SSF52047">
    <property type="entry name" value="RNI-like"/>
    <property type="match status" value="1"/>
</dbReference>
<name>A0A8H5D8D2_9AGAR</name>
<sequence length="486" mass="55527">MSTALLCPTLDRSPDLTRTGDVDSVLQRFSADQPNLRAAGHQGPTAYTETLSFSSRMTSSTISRADHSLPQETIEQIIDIADFETLKACTLVHHDWLPRARNHLFSELSFPPVAFRRRETVEAMRRSGGPDFREAIHSVVMDMAHSPASSAVRHLKLHFPKTDSCLDLAFMQTSSFISQLPFKNLSTLEFVGGDLFRDDGQDALFSFLKESPALAELRLIDNHSRPPEFLQFCSRLASTQPQLRSMHLTRFAEPDVCDRPLALFYDSLPLLHNPASLQILTLAEIDNLDAGSFVVPLLETPNRFFDLTRLQVLETTFPPLSYDEQIFRICGPSVAKLVFRTMDNILMRGESFPFEECFRHLCKLVHLELHLVEPDQHVTAERQDNMMLLLEHGVPLLRQLEQLTIGFVEAPWRFRDSSPPYTSAEWALFGERVDFKLDQLRRTSNPSLKRITLDIPCSWKNVTEERIRKYFPKTNGRGVLEVFRTR</sequence>
<protein>
    <recommendedName>
        <fullName evidence="3">F-box domain-containing protein</fullName>
    </recommendedName>
</protein>
<reference evidence="1 2" key="1">
    <citation type="journal article" date="2020" name="ISME J.">
        <title>Uncovering the hidden diversity of litter-decomposition mechanisms in mushroom-forming fungi.</title>
        <authorList>
            <person name="Floudas D."/>
            <person name="Bentzer J."/>
            <person name="Ahren D."/>
            <person name="Johansson T."/>
            <person name="Persson P."/>
            <person name="Tunlid A."/>
        </authorList>
    </citation>
    <scope>NUCLEOTIDE SEQUENCE [LARGE SCALE GENOMIC DNA]</scope>
    <source>
        <strain evidence="1 2">CBS 291.85</strain>
    </source>
</reference>
<keyword evidence="2" id="KW-1185">Reference proteome</keyword>
<evidence type="ECO:0000313" key="1">
    <source>
        <dbReference type="EMBL" id="KAF5355459.1"/>
    </source>
</evidence>
<organism evidence="1 2">
    <name type="scientific">Tetrapyrgos nigripes</name>
    <dbReference type="NCBI Taxonomy" id="182062"/>
    <lineage>
        <taxon>Eukaryota</taxon>
        <taxon>Fungi</taxon>
        <taxon>Dikarya</taxon>
        <taxon>Basidiomycota</taxon>
        <taxon>Agaricomycotina</taxon>
        <taxon>Agaricomycetes</taxon>
        <taxon>Agaricomycetidae</taxon>
        <taxon>Agaricales</taxon>
        <taxon>Marasmiineae</taxon>
        <taxon>Marasmiaceae</taxon>
        <taxon>Tetrapyrgos</taxon>
    </lineage>
</organism>
<gene>
    <name evidence="1" type="ORF">D9758_006299</name>
</gene>
<accession>A0A8H5D8D2</accession>
<dbReference type="EMBL" id="JAACJM010000056">
    <property type="protein sequence ID" value="KAF5355459.1"/>
    <property type="molecule type" value="Genomic_DNA"/>
</dbReference>
<dbReference type="AlphaFoldDB" id="A0A8H5D8D2"/>
<comment type="caution">
    <text evidence="1">The sequence shown here is derived from an EMBL/GenBank/DDBJ whole genome shotgun (WGS) entry which is preliminary data.</text>
</comment>
<dbReference type="OrthoDB" id="2919154at2759"/>
<proteinExistence type="predicted"/>